<evidence type="ECO:0000259" key="1">
    <source>
        <dbReference type="Pfam" id="PF03372"/>
    </source>
</evidence>
<dbReference type="EMBL" id="JACHXI010000005">
    <property type="protein sequence ID" value="MBB3103051.1"/>
    <property type="molecule type" value="Genomic_DNA"/>
</dbReference>
<dbReference type="InterPro" id="IPR005135">
    <property type="entry name" value="Endo/exonuclease/phosphatase"/>
</dbReference>
<proteinExistence type="predicted"/>
<accession>A0A839T0H8</accession>
<evidence type="ECO:0000313" key="2">
    <source>
        <dbReference type="EMBL" id="MBB3103051.1"/>
    </source>
</evidence>
<keyword evidence="2" id="KW-0269">Exonuclease</keyword>
<name>A0A839T0H8_AZOMA</name>
<dbReference type="Gene3D" id="3.60.10.10">
    <property type="entry name" value="Endonuclease/exonuclease/phosphatase"/>
    <property type="match status" value="1"/>
</dbReference>
<keyword evidence="2" id="KW-0540">Nuclease</keyword>
<dbReference type="InterPro" id="IPR036691">
    <property type="entry name" value="Endo/exonu/phosph_ase_sf"/>
</dbReference>
<dbReference type="Proteomes" id="UP000549250">
    <property type="component" value="Unassembled WGS sequence"/>
</dbReference>
<feature type="domain" description="Endonuclease/exonuclease/phosphatase" evidence="1">
    <location>
        <begin position="11"/>
        <end position="187"/>
    </location>
</feature>
<gene>
    <name evidence="2" type="ORF">FHR87_001446</name>
</gene>
<dbReference type="GO" id="GO:0004519">
    <property type="term" value="F:endonuclease activity"/>
    <property type="evidence" value="ECO:0007669"/>
    <property type="project" value="UniProtKB-KW"/>
</dbReference>
<keyword evidence="2" id="KW-0378">Hydrolase</keyword>
<keyword evidence="3" id="KW-1185">Reference proteome</keyword>
<evidence type="ECO:0000313" key="3">
    <source>
        <dbReference type="Proteomes" id="UP000549250"/>
    </source>
</evidence>
<dbReference type="Pfam" id="PF03372">
    <property type="entry name" value="Exo_endo_phos"/>
    <property type="match status" value="1"/>
</dbReference>
<reference evidence="2 3" key="1">
    <citation type="submission" date="2020-08" db="EMBL/GenBank/DDBJ databases">
        <title>Genomic Encyclopedia of Type Strains, Phase III (KMG-III): the genomes of soil and plant-associated and newly described type strains.</title>
        <authorList>
            <person name="Whitman W."/>
        </authorList>
    </citation>
    <scope>NUCLEOTIDE SEQUENCE [LARGE SCALE GENOMIC DNA]</scope>
    <source>
        <strain evidence="2 3">CECT 4462</strain>
    </source>
</reference>
<protein>
    <submittedName>
        <fullName evidence="2">Endonuclease/exonuclease/phosphatase family metal-dependent hydrolase</fullName>
    </submittedName>
</protein>
<dbReference type="RefSeq" id="WP_183166018.1">
    <property type="nucleotide sequence ID" value="NZ_JACHXI010000005.1"/>
</dbReference>
<dbReference type="AlphaFoldDB" id="A0A839T0H8"/>
<keyword evidence="2" id="KW-0255">Endonuclease</keyword>
<dbReference type="GO" id="GO:0004527">
    <property type="term" value="F:exonuclease activity"/>
    <property type="evidence" value="ECO:0007669"/>
    <property type="project" value="UniProtKB-KW"/>
</dbReference>
<comment type="caution">
    <text evidence="2">The sequence shown here is derived from an EMBL/GenBank/DDBJ whole genome shotgun (WGS) entry which is preliminary data.</text>
</comment>
<sequence length="246" mass="27091">MQLKVVSVNIERSKHLHRVEQFLKREQPEILCLQELCQRDIPFFEDLLGNKLSFAPMSHHPAEEELEVVGVGLVARGAMTDITTTYYSGSAENIREICFVTADGYRCVDPESVAEVVIAGTYRGFRIATTHLNVTHFGISTPYQLESAGKLIHLAEAEAQKEGGLLLAGDFNAPRGNATFGLIGQHFIDGVPAHYTTSIDGSLHRSGQIPFMVDGLFHTSDYTLENAILSTGVSDHCALSCRLMKR</sequence>
<organism evidence="2 3">
    <name type="scientific">Azomonas macrocytogenes</name>
    <name type="common">Azotobacter macrocytogenes</name>
    <dbReference type="NCBI Taxonomy" id="69962"/>
    <lineage>
        <taxon>Bacteria</taxon>
        <taxon>Pseudomonadati</taxon>
        <taxon>Pseudomonadota</taxon>
        <taxon>Gammaproteobacteria</taxon>
        <taxon>Pseudomonadales</taxon>
        <taxon>Pseudomonadaceae</taxon>
        <taxon>Azomonas</taxon>
    </lineage>
</organism>
<dbReference type="SUPFAM" id="SSF56219">
    <property type="entry name" value="DNase I-like"/>
    <property type="match status" value="1"/>
</dbReference>